<dbReference type="OrthoDB" id="188749at2759"/>
<protein>
    <recommendedName>
        <fullName evidence="2">DUF7802 domain-containing protein</fullName>
    </recommendedName>
</protein>
<dbReference type="EMBL" id="BMAV01000679">
    <property type="protein sequence ID" value="GFY38159.1"/>
    <property type="molecule type" value="Genomic_DNA"/>
</dbReference>
<organism evidence="3 4">
    <name type="scientific">Trichonephila inaurata madagascariensis</name>
    <dbReference type="NCBI Taxonomy" id="2747483"/>
    <lineage>
        <taxon>Eukaryota</taxon>
        <taxon>Metazoa</taxon>
        <taxon>Ecdysozoa</taxon>
        <taxon>Arthropoda</taxon>
        <taxon>Chelicerata</taxon>
        <taxon>Arachnida</taxon>
        <taxon>Araneae</taxon>
        <taxon>Araneomorphae</taxon>
        <taxon>Entelegynae</taxon>
        <taxon>Araneoidea</taxon>
        <taxon>Nephilidae</taxon>
        <taxon>Trichonephila</taxon>
        <taxon>Trichonephila inaurata</taxon>
    </lineage>
</organism>
<dbReference type="PANTHER" id="PTHR35982">
    <property type="entry name" value="AGAP005361-PA"/>
    <property type="match status" value="1"/>
</dbReference>
<accession>A0A8X6WPU0</accession>
<evidence type="ECO:0000256" key="1">
    <source>
        <dbReference type="SAM" id="Phobius"/>
    </source>
</evidence>
<evidence type="ECO:0000313" key="3">
    <source>
        <dbReference type="EMBL" id="GFY38159.1"/>
    </source>
</evidence>
<dbReference type="Pfam" id="PF25085">
    <property type="entry name" value="DUF7802"/>
    <property type="match status" value="1"/>
</dbReference>
<keyword evidence="4" id="KW-1185">Reference proteome</keyword>
<dbReference type="Proteomes" id="UP000886998">
    <property type="component" value="Unassembled WGS sequence"/>
</dbReference>
<feature type="transmembrane region" description="Helical" evidence="1">
    <location>
        <begin position="237"/>
        <end position="263"/>
    </location>
</feature>
<feature type="transmembrane region" description="Helical" evidence="1">
    <location>
        <begin position="284"/>
        <end position="306"/>
    </location>
</feature>
<reference evidence="3" key="1">
    <citation type="submission" date="2020-08" db="EMBL/GenBank/DDBJ databases">
        <title>Multicomponent nature underlies the extraordinary mechanical properties of spider dragline silk.</title>
        <authorList>
            <person name="Kono N."/>
            <person name="Nakamura H."/>
            <person name="Mori M."/>
            <person name="Yoshida Y."/>
            <person name="Ohtoshi R."/>
            <person name="Malay A.D."/>
            <person name="Moran D.A.P."/>
            <person name="Tomita M."/>
            <person name="Numata K."/>
            <person name="Arakawa K."/>
        </authorList>
    </citation>
    <scope>NUCLEOTIDE SEQUENCE</scope>
</reference>
<evidence type="ECO:0000313" key="4">
    <source>
        <dbReference type="Proteomes" id="UP000886998"/>
    </source>
</evidence>
<feature type="transmembrane region" description="Helical" evidence="1">
    <location>
        <begin position="139"/>
        <end position="160"/>
    </location>
</feature>
<proteinExistence type="predicted"/>
<sequence length="450" mass="51485">MESIAMETEAGNSTSKGRPFSTEWLVSFKDPRDLWQEHWFALSLEIANIAILFQILRHAKTRGNEACYVVIAAMVSVICFEMLPMMPQPGYLLWWYHQGLINVLHQRVPSFIITSFAIVHYVAHNLTKDCNLPTTTRSFVTGVLGILMYFPYVWLAPRLLLSLVHLDDPVFKARFLDVPYFQVLILFLLFFHTTQLFLQNHEEIEPQDRNSVNYTWCAILSGSVSAFYTIVEQYLLYLIITLTLKQHAGWCLLAALAITASLAKDELKSLEMKSYSIAGALQPLRSTIFWAAVGLFVFSSTLPLWLKTKDLKSKGIRLELGPCHITHDVSNTSPLEITRRRFICQDDAQHLDFDFHCVNQAALRFGVQNNVINCSCCTLSNWRIDPNNSCLLQICFMRSTRMNDFCRKLCSEIWPGLWTCSSPCQVWGAENPHAYIEYECNIPKVKCGVV</sequence>
<feature type="transmembrane region" description="Helical" evidence="1">
    <location>
        <begin position="68"/>
        <end position="87"/>
    </location>
</feature>
<dbReference type="PANTHER" id="PTHR35982:SF1">
    <property type="entry name" value="SPIROCYCLASE, AVEC FAMILY"/>
    <property type="match status" value="1"/>
</dbReference>
<evidence type="ECO:0000259" key="2">
    <source>
        <dbReference type="Pfam" id="PF25085"/>
    </source>
</evidence>
<gene>
    <name evidence="3" type="primary">AVEN_28450_2</name>
    <name evidence="3" type="ORF">TNIN_13352</name>
</gene>
<dbReference type="AlphaFoldDB" id="A0A8X6WPU0"/>
<keyword evidence="1" id="KW-1133">Transmembrane helix</keyword>
<feature type="transmembrane region" description="Helical" evidence="1">
    <location>
        <begin position="180"/>
        <end position="199"/>
    </location>
</feature>
<dbReference type="InterPro" id="IPR056704">
    <property type="entry name" value="DUF7802"/>
</dbReference>
<keyword evidence="1" id="KW-0472">Membrane</keyword>
<comment type="caution">
    <text evidence="3">The sequence shown here is derived from an EMBL/GenBank/DDBJ whole genome shotgun (WGS) entry which is preliminary data.</text>
</comment>
<feature type="transmembrane region" description="Helical" evidence="1">
    <location>
        <begin position="107"/>
        <end position="127"/>
    </location>
</feature>
<feature type="domain" description="DUF7802" evidence="2">
    <location>
        <begin position="22"/>
        <end position="368"/>
    </location>
</feature>
<feature type="transmembrane region" description="Helical" evidence="1">
    <location>
        <begin position="211"/>
        <end position="231"/>
    </location>
</feature>
<keyword evidence="1" id="KW-0812">Transmembrane</keyword>
<name>A0A8X6WPU0_9ARAC</name>